<keyword evidence="1" id="KW-0328">Glycosyltransferase</keyword>
<dbReference type="GO" id="GO:0009116">
    <property type="term" value="P:nucleoside metabolic process"/>
    <property type="evidence" value="ECO:0007669"/>
    <property type="project" value="InterPro"/>
</dbReference>
<dbReference type="OrthoDB" id="7681at2157"/>
<protein>
    <submittedName>
        <fullName evidence="4">Purine or other phosphorylase family 1</fullName>
    </submittedName>
</protein>
<evidence type="ECO:0000259" key="3">
    <source>
        <dbReference type="Pfam" id="PF01048"/>
    </source>
</evidence>
<dbReference type="CDD" id="cd09010">
    <property type="entry name" value="MTAP_SsMTAPII_like_MTIP"/>
    <property type="match status" value="1"/>
</dbReference>
<dbReference type="InterPro" id="IPR035994">
    <property type="entry name" value="Nucleoside_phosphorylase_sf"/>
</dbReference>
<accession>B8GGX1</accession>
<dbReference type="GeneID" id="7271762"/>
<proteinExistence type="predicted"/>
<dbReference type="AlphaFoldDB" id="B8GGX1"/>
<dbReference type="STRING" id="521011.Mpal_1028"/>
<dbReference type="HOGENOM" id="CLU_054456_0_2_2"/>
<evidence type="ECO:0000313" key="4">
    <source>
        <dbReference type="EMBL" id="ACL16376.1"/>
    </source>
</evidence>
<dbReference type="PANTHER" id="PTHR42679">
    <property type="entry name" value="S-METHYL-5'-THIOADENOSINE PHOSPHORYLASE"/>
    <property type="match status" value="1"/>
</dbReference>
<dbReference type="Gene3D" id="3.40.50.1580">
    <property type="entry name" value="Nucleoside phosphorylase domain"/>
    <property type="match status" value="1"/>
</dbReference>
<evidence type="ECO:0000256" key="1">
    <source>
        <dbReference type="ARBA" id="ARBA00022676"/>
    </source>
</evidence>
<dbReference type="Proteomes" id="UP000002457">
    <property type="component" value="Chromosome"/>
</dbReference>
<evidence type="ECO:0000313" key="5">
    <source>
        <dbReference type="Proteomes" id="UP000002457"/>
    </source>
</evidence>
<dbReference type="Pfam" id="PF01048">
    <property type="entry name" value="PNP_UDP_1"/>
    <property type="match status" value="1"/>
</dbReference>
<name>B8GGX1_METPE</name>
<reference evidence="4 5" key="1">
    <citation type="journal article" date="2015" name="Genome Announc.">
        <title>Complete Genome Sequence of Methanosphaerula palustris E1-9CT, a Hydrogenotrophic Methanogen Isolated from a Minerotrophic Fen Peatland.</title>
        <authorList>
            <person name="Cadillo-Quiroz H."/>
            <person name="Browne P."/>
            <person name="Kyrpides N."/>
            <person name="Woyke T."/>
            <person name="Goodwin L."/>
            <person name="Detter C."/>
            <person name="Yavitt J.B."/>
            <person name="Zinder S.H."/>
        </authorList>
    </citation>
    <scope>NUCLEOTIDE SEQUENCE [LARGE SCALE GENOMIC DNA]</scope>
    <source>
        <strain evidence="5">ATCC BAA-1556 / DSM 19958 / E1-9c</strain>
    </source>
</reference>
<evidence type="ECO:0000256" key="2">
    <source>
        <dbReference type="ARBA" id="ARBA00022679"/>
    </source>
</evidence>
<dbReference type="KEGG" id="mpl:Mpal_1028"/>
<dbReference type="GO" id="GO:0005829">
    <property type="term" value="C:cytosol"/>
    <property type="evidence" value="ECO:0007669"/>
    <property type="project" value="TreeGrafter"/>
</dbReference>
<dbReference type="InterPro" id="IPR000845">
    <property type="entry name" value="Nucleoside_phosphorylase_d"/>
</dbReference>
<dbReference type="eggNOG" id="arCOG01327">
    <property type="taxonomic scope" value="Archaea"/>
</dbReference>
<dbReference type="RefSeq" id="WP_012617695.1">
    <property type="nucleotide sequence ID" value="NC_011832.1"/>
</dbReference>
<gene>
    <name evidence="4" type="ordered locus">Mpal_1028</name>
</gene>
<dbReference type="PANTHER" id="PTHR42679:SF2">
    <property type="entry name" value="S-METHYL-5'-THIOADENOSINE PHOSPHORYLASE"/>
    <property type="match status" value="1"/>
</dbReference>
<dbReference type="GO" id="GO:0019509">
    <property type="term" value="P:L-methionine salvage from methylthioadenosine"/>
    <property type="evidence" value="ECO:0007669"/>
    <property type="project" value="TreeGrafter"/>
</dbReference>
<keyword evidence="5" id="KW-1185">Reference proteome</keyword>
<organism evidence="4 5">
    <name type="scientific">Methanosphaerula palustris (strain ATCC BAA-1556 / DSM 19958 / E1-9c)</name>
    <dbReference type="NCBI Taxonomy" id="521011"/>
    <lineage>
        <taxon>Archaea</taxon>
        <taxon>Methanobacteriati</taxon>
        <taxon>Methanobacteriota</taxon>
        <taxon>Stenosarchaea group</taxon>
        <taxon>Methanomicrobia</taxon>
        <taxon>Methanomicrobiales</taxon>
        <taxon>Methanoregulaceae</taxon>
        <taxon>Methanosphaerula</taxon>
    </lineage>
</organism>
<keyword evidence="2" id="KW-0808">Transferase</keyword>
<dbReference type="EMBL" id="CP001338">
    <property type="protein sequence ID" value="ACL16376.1"/>
    <property type="molecule type" value="Genomic_DNA"/>
</dbReference>
<dbReference type="InterPro" id="IPR010044">
    <property type="entry name" value="MTAP"/>
</dbReference>
<dbReference type="SUPFAM" id="SSF53167">
    <property type="entry name" value="Purine and uridine phosphorylases"/>
    <property type="match status" value="1"/>
</dbReference>
<sequence length="223" mass="23790">MLGIIGGTSLLFCDLPPLKKEIIATPYGSAEVHTGEVPLLLRHQFQRPPHRINYQANLAALAILGVDQVVLVGSAGSLKRSIPPDSIVVPDDYLSVAPVPTIHDHAIEHICPGFSRSMRRELVTCDDRMIEGGTYVQTCGPRIETRAEVQGLAAVGDLVGMTIASEATIAAELKIACAAVCTVDNYAQGLCAEEVTYEMILASAEANRVRTQALIQAIVTTMG</sequence>
<dbReference type="GO" id="GO:0017061">
    <property type="term" value="F:S-methyl-5-thioadenosine phosphorylase activity"/>
    <property type="evidence" value="ECO:0007669"/>
    <property type="project" value="InterPro"/>
</dbReference>
<feature type="domain" description="Nucleoside phosphorylase" evidence="3">
    <location>
        <begin position="3"/>
        <end position="219"/>
    </location>
</feature>